<accession>A0ABT4A928</accession>
<name>A0ABT4A928_9BACT</name>
<evidence type="ECO:0000313" key="2">
    <source>
        <dbReference type="Proteomes" id="UP001207654"/>
    </source>
</evidence>
<reference evidence="1 2" key="1">
    <citation type="submission" date="2022-11" db="EMBL/GenBank/DDBJ databases">
        <title>Minimal conservation of predation-associated metabolite biosynthetic gene clusters underscores biosynthetic potential of Myxococcota including descriptions for ten novel species: Archangium lansinium sp. nov., Myxococcus landrumus sp. nov., Nannocystis bai.</title>
        <authorList>
            <person name="Ahearne A."/>
            <person name="Stevens C."/>
            <person name="Phillips K."/>
        </authorList>
    </citation>
    <scope>NUCLEOTIDE SEQUENCE [LARGE SCALE GENOMIC DNA]</scope>
    <source>
        <strain evidence="1 2">MIWBW</strain>
    </source>
</reference>
<evidence type="ECO:0000313" key="1">
    <source>
        <dbReference type="EMBL" id="MCY1078166.1"/>
    </source>
</evidence>
<dbReference type="Proteomes" id="UP001207654">
    <property type="component" value="Unassembled WGS sequence"/>
</dbReference>
<sequence length="54" mass="5712">MPESDAHCSVHSAAEPVHVVPLPHDMYTSSVDVPPQPASIPTAINPAMIALRIL</sequence>
<keyword evidence="2" id="KW-1185">Reference proteome</keyword>
<gene>
    <name evidence="1" type="ORF">OV287_27185</name>
</gene>
<comment type="caution">
    <text evidence="1">The sequence shown here is derived from an EMBL/GenBank/DDBJ whole genome shotgun (WGS) entry which is preliminary data.</text>
</comment>
<dbReference type="RefSeq" id="WP_267536958.1">
    <property type="nucleotide sequence ID" value="NZ_JAPNKA010000001.1"/>
</dbReference>
<protein>
    <submittedName>
        <fullName evidence="1">Uncharacterized protein</fullName>
    </submittedName>
</protein>
<organism evidence="1 2">
    <name type="scientific">Archangium lansingense</name>
    <dbReference type="NCBI Taxonomy" id="2995310"/>
    <lineage>
        <taxon>Bacteria</taxon>
        <taxon>Pseudomonadati</taxon>
        <taxon>Myxococcota</taxon>
        <taxon>Myxococcia</taxon>
        <taxon>Myxococcales</taxon>
        <taxon>Cystobacterineae</taxon>
        <taxon>Archangiaceae</taxon>
        <taxon>Archangium</taxon>
    </lineage>
</organism>
<dbReference type="EMBL" id="JAPNKA010000001">
    <property type="protein sequence ID" value="MCY1078166.1"/>
    <property type="molecule type" value="Genomic_DNA"/>
</dbReference>
<proteinExistence type="predicted"/>